<proteinExistence type="predicted"/>
<reference evidence="1" key="1">
    <citation type="journal article" date="2021" name="Proc. Natl. Acad. Sci. U.S.A.">
        <title>A Catalog of Tens of Thousands of Viruses from Human Metagenomes Reveals Hidden Associations with Chronic Diseases.</title>
        <authorList>
            <person name="Tisza M.J."/>
            <person name="Buck C.B."/>
        </authorList>
    </citation>
    <scope>NUCLEOTIDE SEQUENCE</scope>
    <source>
        <strain evidence="1">CtqBH20</strain>
    </source>
</reference>
<protein>
    <submittedName>
        <fullName evidence="1">PROTEIN/RNA Complex, archaeal, ribosomal, 50S, protein.0A</fullName>
    </submittedName>
</protein>
<evidence type="ECO:0000313" key="1">
    <source>
        <dbReference type="EMBL" id="DAE16518.1"/>
    </source>
</evidence>
<organism evidence="1">
    <name type="scientific">Siphoviridae sp. ctqBH20</name>
    <dbReference type="NCBI Taxonomy" id="2825680"/>
    <lineage>
        <taxon>Viruses</taxon>
        <taxon>Duplodnaviria</taxon>
        <taxon>Heunggongvirae</taxon>
        <taxon>Uroviricota</taxon>
        <taxon>Caudoviricetes</taxon>
    </lineage>
</organism>
<dbReference type="EMBL" id="BK015626">
    <property type="protein sequence ID" value="DAE16518.1"/>
    <property type="molecule type" value="Genomic_DNA"/>
</dbReference>
<name>A0A8S5QAX4_9CAUD</name>
<accession>A0A8S5QAX4</accession>
<sequence>MELKELTNNQKRKEFLEDYTGWDIWLDVPDVSERYYQYPLPDGSMIVIKETDHTKMDDMMRTAIEALEKQLQKKPDKVKDSYTPKIGEFREGICPNCLAEVSDRFDVCLDCGQKLDWRE</sequence>